<dbReference type="KEGG" id="bmeg:BG04_2772"/>
<dbReference type="GeneID" id="93640840"/>
<name>A0A0B6AU57_PRIM2</name>
<dbReference type="EMBL" id="CP009920">
    <property type="protein sequence ID" value="AJI24238.1"/>
    <property type="molecule type" value="Genomic_DNA"/>
</dbReference>
<evidence type="ECO:0000313" key="4">
    <source>
        <dbReference type="Proteomes" id="UP000031829"/>
    </source>
</evidence>
<evidence type="ECO:0000313" key="3">
    <source>
        <dbReference type="EMBL" id="AJI24238.1"/>
    </source>
</evidence>
<feature type="domain" description="SH3b" evidence="2">
    <location>
        <begin position="44"/>
        <end position="107"/>
    </location>
</feature>
<dbReference type="Pfam" id="PF08239">
    <property type="entry name" value="SH3_3"/>
    <property type="match status" value="2"/>
</dbReference>
<dbReference type="PROSITE" id="PS51781">
    <property type="entry name" value="SH3B"/>
    <property type="match status" value="2"/>
</dbReference>
<protein>
    <submittedName>
        <fullName evidence="3">Bacterial SH3 domain protein</fullName>
    </submittedName>
</protein>
<proteinExistence type="predicted"/>
<dbReference type="InterPro" id="IPR003646">
    <property type="entry name" value="SH3-like_bac-type"/>
</dbReference>
<feature type="signal peptide" evidence="1">
    <location>
        <begin position="1"/>
        <end position="23"/>
    </location>
</feature>
<feature type="chain" id="PRO_5038551732" evidence="1">
    <location>
        <begin position="24"/>
        <end position="178"/>
    </location>
</feature>
<gene>
    <name evidence="3" type="ORF">BG04_2772</name>
</gene>
<evidence type="ECO:0000259" key="2">
    <source>
        <dbReference type="PROSITE" id="PS51781"/>
    </source>
</evidence>
<dbReference type="PANTHER" id="PTHR34408:SF2">
    <property type="entry name" value="CELL WALL-BINDING PROTEIN YWSB"/>
    <property type="match status" value="1"/>
</dbReference>
<evidence type="ECO:0000256" key="1">
    <source>
        <dbReference type="SAM" id="SignalP"/>
    </source>
</evidence>
<sequence length="178" mass="19488">MKTITKSISVLALAAGFTFSSLSGTLPFTHEQTASAAEKINAPFSVYEVTANVLNIRSKPSTQGKILDTLRKKDQIEVVKFVNADWAAIKIIGGTGYISTSYLMKVPTTVHTTANLNLRTGPSTSNKVVTTIPKGKSLSFLAWGYSKDKKLSFDWAFVEYNGFKGYVSTAYLQLPTYR</sequence>
<dbReference type="AlphaFoldDB" id="A0A0B6AU57"/>
<feature type="domain" description="SH3b" evidence="2">
    <location>
        <begin position="108"/>
        <end position="176"/>
    </location>
</feature>
<dbReference type="Proteomes" id="UP000031829">
    <property type="component" value="Chromosome"/>
</dbReference>
<dbReference type="PATRIC" id="fig|592022.4.peg.409"/>
<keyword evidence="1" id="KW-0732">Signal</keyword>
<reference evidence="3 4" key="1">
    <citation type="journal article" date="2015" name="Genome Announc.">
        <title>Complete genome sequences for 35 biothreat assay-relevant bacillus species.</title>
        <authorList>
            <person name="Johnson S.L."/>
            <person name="Daligault H.E."/>
            <person name="Davenport K.W."/>
            <person name="Jaissle J."/>
            <person name="Frey K.G."/>
            <person name="Ladner J.T."/>
            <person name="Broomall S.M."/>
            <person name="Bishop-Lilly K.A."/>
            <person name="Bruce D.C."/>
            <person name="Gibbons H.S."/>
            <person name="Coyne S.R."/>
            <person name="Lo C.C."/>
            <person name="Meincke L."/>
            <person name="Munk A.C."/>
            <person name="Koroleva G.I."/>
            <person name="Rosenzweig C.N."/>
            <person name="Palacios G.F."/>
            <person name="Redden C.L."/>
            <person name="Minogue T.D."/>
            <person name="Chain P.S."/>
        </authorList>
    </citation>
    <scope>NUCLEOTIDE SEQUENCE [LARGE SCALE GENOMIC DNA]</scope>
    <source>
        <strain evidence="4">ATCC 14581 / DSM 32 / JCM 2506 / NBRC 15308 / NCIMB 9376 / NCTC 10342 / NRRL B-14308 / VKM B-512</strain>
    </source>
</reference>
<accession>A0A0B6AU57</accession>
<dbReference type="Gene3D" id="2.30.30.40">
    <property type="entry name" value="SH3 Domains"/>
    <property type="match status" value="2"/>
</dbReference>
<dbReference type="RefSeq" id="WP_013081588.1">
    <property type="nucleotide sequence ID" value="NZ_BCVB01000014.1"/>
</dbReference>
<dbReference type="SMART" id="SM00287">
    <property type="entry name" value="SH3b"/>
    <property type="match status" value="2"/>
</dbReference>
<dbReference type="InterPro" id="IPR052354">
    <property type="entry name" value="Cell_Wall_Dynamics_Protein"/>
</dbReference>
<organism evidence="3 4">
    <name type="scientific">Priestia megaterium (strain ATCC 14581 / DSM 32 / CCUG 1817 / JCM 2506 / NBRC 15308 / NCIMB 9376 / NCTC 10342 / NRRL B-14308 / VKM B-512 / Ford 19)</name>
    <name type="common">Bacillus megaterium</name>
    <dbReference type="NCBI Taxonomy" id="1348623"/>
    <lineage>
        <taxon>Bacteria</taxon>
        <taxon>Bacillati</taxon>
        <taxon>Bacillota</taxon>
        <taxon>Bacilli</taxon>
        <taxon>Bacillales</taxon>
        <taxon>Bacillaceae</taxon>
        <taxon>Priestia</taxon>
    </lineage>
</organism>
<dbReference type="HOGENOM" id="CLU_129132_0_0_9"/>
<dbReference type="PANTHER" id="PTHR34408">
    <property type="entry name" value="FAMILY PROTEIN, PUTATIVE-RELATED"/>
    <property type="match status" value="1"/>
</dbReference>